<evidence type="ECO:0000313" key="2">
    <source>
        <dbReference type="EMBL" id="CAF4295105.1"/>
    </source>
</evidence>
<name>A0A815QAG5_9BILA</name>
<dbReference type="AlphaFoldDB" id="A0A815QAG5"/>
<evidence type="ECO:0000313" key="4">
    <source>
        <dbReference type="Proteomes" id="UP000663855"/>
    </source>
</evidence>
<feature type="non-terminal residue" evidence="1">
    <location>
        <position position="1"/>
    </location>
</feature>
<reference evidence="1" key="1">
    <citation type="submission" date="2021-02" db="EMBL/GenBank/DDBJ databases">
        <authorList>
            <person name="Nowell W R."/>
        </authorList>
    </citation>
    <scope>NUCLEOTIDE SEQUENCE</scope>
</reference>
<dbReference type="EMBL" id="CAJOBJ010061641">
    <property type="protein sequence ID" value="CAF4420364.1"/>
    <property type="molecule type" value="Genomic_DNA"/>
</dbReference>
<dbReference type="Proteomes" id="UP000663855">
    <property type="component" value="Unassembled WGS sequence"/>
</dbReference>
<dbReference type="Proteomes" id="UP000681720">
    <property type="component" value="Unassembled WGS sequence"/>
</dbReference>
<comment type="caution">
    <text evidence="1">The sequence shown here is derived from an EMBL/GenBank/DDBJ whole genome shotgun (WGS) entry which is preliminary data.</text>
</comment>
<organism evidence="1 4">
    <name type="scientific">Rotaria magnacalcarata</name>
    <dbReference type="NCBI Taxonomy" id="392030"/>
    <lineage>
        <taxon>Eukaryota</taxon>
        <taxon>Metazoa</taxon>
        <taxon>Spiralia</taxon>
        <taxon>Gnathifera</taxon>
        <taxon>Rotifera</taxon>
        <taxon>Eurotatoria</taxon>
        <taxon>Bdelloidea</taxon>
        <taxon>Philodinida</taxon>
        <taxon>Philodinidae</taxon>
        <taxon>Rotaria</taxon>
    </lineage>
</organism>
<dbReference type="Proteomes" id="UP000681967">
    <property type="component" value="Unassembled WGS sequence"/>
</dbReference>
<dbReference type="EMBL" id="CAJNOV010011772">
    <property type="protein sequence ID" value="CAF1460611.1"/>
    <property type="molecule type" value="Genomic_DNA"/>
</dbReference>
<gene>
    <name evidence="2" type="ORF">BYL167_LOCUS27254</name>
    <name evidence="1" type="ORF">CJN711_LOCUS25074</name>
    <name evidence="3" type="ORF">GIL414_LOCUS31064</name>
</gene>
<evidence type="ECO:0000313" key="3">
    <source>
        <dbReference type="EMBL" id="CAF4420364.1"/>
    </source>
</evidence>
<evidence type="ECO:0000313" key="1">
    <source>
        <dbReference type="EMBL" id="CAF1460611.1"/>
    </source>
</evidence>
<protein>
    <submittedName>
        <fullName evidence="1">Uncharacterized protein</fullName>
    </submittedName>
</protein>
<accession>A0A815QAG5</accession>
<sequence>QLSFSDKLKTLPYLFVGKAMLWYSLNQHKINCYTHFCQLFSLECLQLKNSTNHADILSESTNKFVLSQLPKTTDLNLTDDL</sequence>
<proteinExistence type="predicted"/>
<dbReference type="EMBL" id="CAJOBH010034487">
    <property type="protein sequence ID" value="CAF4295105.1"/>
    <property type="molecule type" value="Genomic_DNA"/>
</dbReference>